<name>A0A9Q3EEM4_9BASI</name>
<evidence type="ECO:0000256" key="1">
    <source>
        <dbReference type="SAM" id="MobiDB-lite"/>
    </source>
</evidence>
<comment type="caution">
    <text evidence="2">The sequence shown here is derived from an EMBL/GenBank/DDBJ whole genome shotgun (WGS) entry which is preliminary data.</text>
</comment>
<feature type="region of interest" description="Disordered" evidence="1">
    <location>
        <begin position="1"/>
        <end position="105"/>
    </location>
</feature>
<gene>
    <name evidence="2" type="ORF">O181_061145</name>
</gene>
<feature type="compositionally biased region" description="Basic and acidic residues" evidence="1">
    <location>
        <begin position="92"/>
        <end position="105"/>
    </location>
</feature>
<feature type="compositionally biased region" description="Polar residues" evidence="1">
    <location>
        <begin position="71"/>
        <end position="91"/>
    </location>
</feature>
<accession>A0A9Q3EEM4</accession>
<sequence length="289" mass="33185">MSDSSRYKSHSEGSDRHLNEPVEEVLHSVQGQGLGNVTANTPRSDEPLAHPQKVPQRGGNSEILQWMEYNIMQTSRSPSRFYQKASSQPTSPRREEEQEKEQEKTIFSKLQDSKNPKRWHGVCLQHGQNLDGVQGQGGEKNETTSFPKEKSLSPDVVNTLTEIQNSISSLKEIKNTPLSLQEINNNLSYLTKIIVQNKKEIHNIEFIVENNKPKILIYNTQKLIQRQQELYSYIKDIKDKTLTITHDVSIDNLTEKLNKLSISVEKFEEKTSSHQKLLLDHVKKVMKQE</sequence>
<feature type="compositionally biased region" description="Polar residues" evidence="1">
    <location>
        <begin position="29"/>
        <end position="42"/>
    </location>
</feature>
<protein>
    <submittedName>
        <fullName evidence="2">Uncharacterized protein</fullName>
    </submittedName>
</protein>
<keyword evidence="3" id="KW-1185">Reference proteome</keyword>
<dbReference type="Proteomes" id="UP000765509">
    <property type="component" value="Unassembled WGS sequence"/>
</dbReference>
<dbReference type="AlphaFoldDB" id="A0A9Q3EEM4"/>
<proteinExistence type="predicted"/>
<feature type="region of interest" description="Disordered" evidence="1">
    <location>
        <begin position="129"/>
        <end position="152"/>
    </location>
</feature>
<reference evidence="2" key="1">
    <citation type="submission" date="2021-03" db="EMBL/GenBank/DDBJ databases">
        <title>Draft genome sequence of rust myrtle Austropuccinia psidii MF-1, a brazilian biotype.</title>
        <authorList>
            <person name="Quecine M.C."/>
            <person name="Pachon D.M.R."/>
            <person name="Bonatelli M.L."/>
            <person name="Correr F.H."/>
            <person name="Franceschini L.M."/>
            <person name="Leite T.F."/>
            <person name="Margarido G.R.A."/>
            <person name="Almeida C.A."/>
            <person name="Ferrarezi J.A."/>
            <person name="Labate C.A."/>
        </authorList>
    </citation>
    <scope>NUCLEOTIDE SEQUENCE</scope>
    <source>
        <strain evidence="2">MF-1</strain>
    </source>
</reference>
<evidence type="ECO:0000313" key="2">
    <source>
        <dbReference type="EMBL" id="MBW0521430.1"/>
    </source>
</evidence>
<organism evidence="2 3">
    <name type="scientific">Austropuccinia psidii MF-1</name>
    <dbReference type="NCBI Taxonomy" id="1389203"/>
    <lineage>
        <taxon>Eukaryota</taxon>
        <taxon>Fungi</taxon>
        <taxon>Dikarya</taxon>
        <taxon>Basidiomycota</taxon>
        <taxon>Pucciniomycotina</taxon>
        <taxon>Pucciniomycetes</taxon>
        <taxon>Pucciniales</taxon>
        <taxon>Sphaerophragmiaceae</taxon>
        <taxon>Austropuccinia</taxon>
    </lineage>
</organism>
<feature type="compositionally biased region" description="Basic and acidic residues" evidence="1">
    <location>
        <begin position="139"/>
        <end position="152"/>
    </location>
</feature>
<dbReference type="EMBL" id="AVOT02028804">
    <property type="protein sequence ID" value="MBW0521430.1"/>
    <property type="molecule type" value="Genomic_DNA"/>
</dbReference>
<evidence type="ECO:0000313" key="3">
    <source>
        <dbReference type="Proteomes" id="UP000765509"/>
    </source>
</evidence>
<feature type="compositionally biased region" description="Basic and acidic residues" evidence="1">
    <location>
        <begin position="1"/>
        <end position="26"/>
    </location>
</feature>